<keyword evidence="2" id="KW-1185">Reference proteome</keyword>
<gene>
    <name evidence="1" type="ORF">SAMN02745204_00548</name>
</gene>
<dbReference type="EMBL" id="FQUK01000006">
    <property type="protein sequence ID" value="SHE49390.1"/>
    <property type="molecule type" value="Genomic_DNA"/>
</dbReference>
<accession>A0A1M4TY57</accession>
<dbReference type="STRING" id="213588.SAMN02745204_00548"/>
<dbReference type="OrthoDB" id="5659936at2"/>
<name>A0A1M4TY57_9GAMM</name>
<dbReference type="Proteomes" id="UP000242857">
    <property type="component" value="Unassembled WGS sequence"/>
</dbReference>
<dbReference type="RefSeq" id="WP_072755101.1">
    <property type="nucleotide sequence ID" value="NZ_FQUK01000006.1"/>
</dbReference>
<dbReference type="AlphaFoldDB" id="A0A1M4TY57"/>
<reference evidence="2" key="1">
    <citation type="submission" date="2016-11" db="EMBL/GenBank/DDBJ databases">
        <authorList>
            <person name="Varghese N."/>
            <person name="Submissions S."/>
        </authorList>
    </citation>
    <scope>NUCLEOTIDE SEQUENCE [LARGE SCALE GENOMIC DNA]</scope>
    <source>
        <strain evidence="2">DSM 14834</strain>
    </source>
</reference>
<organism evidence="1 2">
    <name type="scientific">Thermomonas hydrothermalis</name>
    <dbReference type="NCBI Taxonomy" id="213588"/>
    <lineage>
        <taxon>Bacteria</taxon>
        <taxon>Pseudomonadati</taxon>
        <taxon>Pseudomonadota</taxon>
        <taxon>Gammaproteobacteria</taxon>
        <taxon>Lysobacterales</taxon>
        <taxon>Lysobacteraceae</taxon>
        <taxon>Thermomonas</taxon>
    </lineage>
</organism>
<sequence>MSTLHFGTAAELWHHLLREAESRSHVPLDEQQESYLLFVLLRHQNDADLLARIQALEWLRAQENVGQLRADALRDVGDRCLLVAGLFPQLAQRRRVSVDYFVTLGRSAYRDVAAACRNAYAELFAQLAAHYEALVQVLRGLREGSLLMTQPALIPAVPATRPRGLH</sequence>
<evidence type="ECO:0000313" key="2">
    <source>
        <dbReference type="Proteomes" id="UP000242857"/>
    </source>
</evidence>
<evidence type="ECO:0000313" key="1">
    <source>
        <dbReference type="EMBL" id="SHE49390.1"/>
    </source>
</evidence>
<proteinExistence type="predicted"/>
<protein>
    <submittedName>
        <fullName evidence="1">Uncharacterized protein</fullName>
    </submittedName>
</protein>